<dbReference type="Gene3D" id="2.60.120.260">
    <property type="entry name" value="Galactose-binding domain-like"/>
    <property type="match status" value="1"/>
</dbReference>
<dbReference type="RefSeq" id="WP_179483378.1">
    <property type="nucleotide sequence ID" value="NZ_JACCFW010000001.1"/>
</dbReference>
<feature type="region of interest" description="Disordered" evidence="1">
    <location>
        <begin position="193"/>
        <end position="230"/>
    </location>
</feature>
<gene>
    <name evidence="3" type="ORF">HNR15_003268</name>
</gene>
<keyword evidence="2" id="KW-0812">Transmembrane</keyword>
<dbReference type="InterPro" id="IPR008979">
    <property type="entry name" value="Galactose-bd-like_sf"/>
</dbReference>
<dbReference type="CDD" id="cd13973">
    <property type="entry name" value="PK_MviN-like"/>
    <property type="match status" value="1"/>
</dbReference>
<name>A0A853DQA8_9MICO</name>
<feature type="transmembrane region" description="Helical" evidence="2">
    <location>
        <begin position="358"/>
        <end position="378"/>
    </location>
</feature>
<evidence type="ECO:0008006" key="5">
    <source>
        <dbReference type="Google" id="ProtNLM"/>
    </source>
</evidence>
<keyword evidence="2" id="KW-0472">Membrane</keyword>
<dbReference type="EMBL" id="JACCFW010000001">
    <property type="protein sequence ID" value="NYJ76305.1"/>
    <property type="molecule type" value="Genomic_DNA"/>
</dbReference>
<dbReference type="Gene3D" id="1.10.510.10">
    <property type="entry name" value="Transferase(Phosphotransferase) domain 1"/>
    <property type="match status" value="1"/>
</dbReference>
<reference evidence="3 4" key="1">
    <citation type="submission" date="2020-07" db="EMBL/GenBank/DDBJ databases">
        <title>Sequencing the genomes of 1000 actinobacteria strains.</title>
        <authorList>
            <person name="Klenk H.-P."/>
        </authorList>
    </citation>
    <scope>NUCLEOTIDE SEQUENCE [LARGE SCALE GENOMIC DNA]</scope>
    <source>
        <strain evidence="3 4">DSM 29531</strain>
    </source>
</reference>
<keyword evidence="4" id="KW-1185">Reference proteome</keyword>
<dbReference type="SUPFAM" id="SSF49785">
    <property type="entry name" value="Galactose-binding domain-like"/>
    <property type="match status" value="1"/>
</dbReference>
<feature type="compositionally biased region" description="Basic and acidic residues" evidence="1">
    <location>
        <begin position="299"/>
        <end position="317"/>
    </location>
</feature>
<evidence type="ECO:0000256" key="1">
    <source>
        <dbReference type="SAM" id="MobiDB-lite"/>
    </source>
</evidence>
<accession>A0A853DQA8</accession>
<evidence type="ECO:0000256" key="2">
    <source>
        <dbReference type="SAM" id="Phobius"/>
    </source>
</evidence>
<keyword evidence="2" id="KW-1133">Transmembrane helix</keyword>
<dbReference type="InterPro" id="IPR011009">
    <property type="entry name" value="Kinase-like_dom_sf"/>
</dbReference>
<proteinExistence type="predicted"/>
<feature type="compositionally biased region" description="Low complexity" evidence="1">
    <location>
        <begin position="210"/>
        <end position="220"/>
    </location>
</feature>
<dbReference type="SUPFAM" id="SSF56112">
    <property type="entry name" value="Protein kinase-like (PK-like)"/>
    <property type="match status" value="1"/>
</dbReference>
<dbReference type="AlphaFoldDB" id="A0A853DQA8"/>
<organism evidence="3 4">
    <name type="scientific">Allobranchiibius huperziae</name>
    <dbReference type="NCBI Taxonomy" id="1874116"/>
    <lineage>
        <taxon>Bacteria</taxon>
        <taxon>Bacillati</taxon>
        <taxon>Actinomycetota</taxon>
        <taxon>Actinomycetes</taxon>
        <taxon>Micrococcales</taxon>
        <taxon>Dermacoccaceae</taxon>
        <taxon>Allobranchiibius</taxon>
    </lineage>
</organism>
<comment type="caution">
    <text evidence="3">The sequence shown here is derived from an EMBL/GenBank/DDBJ whole genome shotgun (WGS) entry which is preliminary data.</text>
</comment>
<evidence type="ECO:0000313" key="3">
    <source>
        <dbReference type="EMBL" id="NYJ76305.1"/>
    </source>
</evidence>
<evidence type="ECO:0000313" key="4">
    <source>
        <dbReference type="Proteomes" id="UP000571817"/>
    </source>
</evidence>
<sequence>MQHSSEGDALAGRYELTSSVAVSGARRQWHAVDRTLARDVTAITFPADDPHAEAALDSARRAAGVDDLHLLRILDVGTEDGTSYVVTERVHDAESLVDLLRFQTLPAEEARRIVGEAATGLHTAAARGLHHLMLTPHDIVRSRDGAITVLGVATDGALAGLDDVPPSVASRTDTKDLVRILYAALTGRWPGAAAVPGLPSATGSSGGSASGSDEGSSDRSVPVPAPSTLVTRVPSDLDSLCLEVLVEDGGPRTPGELARLLSPWSAERVHGVGGRDVALADEEELAAAPAPHRGAATRYFDDADRPTRRRDPDETRQHAVGALPADMSVRDPSLVDLEPPAPGLPSGYDEPDRRSSGLALGIVAVLLILTLVVAVYGLRGIGSSGASGATSTKSPTSTTSSAPSSTTTSTVASGTPIKPVSITSYDPDGNGDEHNELARRAIDGDNNTMWVTHIYRTDTFGSTKNGVGLLLDLGSSKQVGSVSINVIGNPTTIEVFVTNKKTIVGGTPIGTLTNGSGEQTVRGTPRTGRYVIVWITHLSQYSGGLYRDQIAEVKVFS</sequence>
<feature type="region of interest" description="Disordered" evidence="1">
    <location>
        <begin position="294"/>
        <end position="353"/>
    </location>
</feature>
<dbReference type="Proteomes" id="UP000571817">
    <property type="component" value="Unassembled WGS sequence"/>
</dbReference>
<feature type="compositionally biased region" description="Low complexity" evidence="1">
    <location>
        <begin position="386"/>
        <end position="416"/>
    </location>
</feature>
<protein>
    <recommendedName>
        <fullName evidence="5">Protein kinase domain-containing protein</fullName>
    </recommendedName>
</protein>
<feature type="region of interest" description="Disordered" evidence="1">
    <location>
        <begin position="384"/>
        <end position="435"/>
    </location>
</feature>
<dbReference type="Gene3D" id="3.30.200.20">
    <property type="entry name" value="Phosphorylase Kinase, domain 1"/>
    <property type="match status" value="1"/>
</dbReference>